<dbReference type="PROSITE" id="PS50045">
    <property type="entry name" value="SIGMA54_INTERACT_4"/>
    <property type="match status" value="1"/>
</dbReference>
<dbReference type="InterPro" id="IPR058031">
    <property type="entry name" value="AAA_lid_NorR"/>
</dbReference>
<dbReference type="AlphaFoldDB" id="A0A850T2S4"/>
<evidence type="ECO:0000256" key="3">
    <source>
        <dbReference type="ARBA" id="ARBA00023015"/>
    </source>
</evidence>
<gene>
    <name evidence="9" type="ORF">HXW94_17020</name>
</gene>
<dbReference type="EMBL" id="JACADJ010000095">
    <property type="protein sequence ID" value="NWH06660.1"/>
    <property type="molecule type" value="Genomic_DNA"/>
</dbReference>
<dbReference type="GO" id="GO:0006355">
    <property type="term" value="P:regulation of DNA-templated transcription"/>
    <property type="evidence" value="ECO:0007669"/>
    <property type="project" value="InterPro"/>
</dbReference>
<dbReference type="GO" id="GO:0000160">
    <property type="term" value="P:phosphorelay signal transduction system"/>
    <property type="evidence" value="ECO:0007669"/>
    <property type="project" value="InterPro"/>
</dbReference>
<evidence type="ECO:0000313" key="9">
    <source>
        <dbReference type="EMBL" id="NWH06660.1"/>
    </source>
</evidence>
<dbReference type="CDD" id="cd00009">
    <property type="entry name" value="AAA"/>
    <property type="match status" value="1"/>
</dbReference>
<dbReference type="InterPro" id="IPR025943">
    <property type="entry name" value="Sigma_54_int_dom_ATP-bd_2"/>
</dbReference>
<keyword evidence="3" id="KW-0805">Transcription regulation</keyword>
<dbReference type="PROSITE" id="PS00688">
    <property type="entry name" value="SIGMA54_INTERACT_3"/>
    <property type="match status" value="1"/>
</dbReference>
<evidence type="ECO:0000256" key="4">
    <source>
        <dbReference type="ARBA" id="ARBA00023125"/>
    </source>
</evidence>
<evidence type="ECO:0000256" key="1">
    <source>
        <dbReference type="ARBA" id="ARBA00022741"/>
    </source>
</evidence>
<keyword evidence="1" id="KW-0547">Nucleotide-binding</keyword>
<proteinExistence type="predicted"/>
<comment type="caution">
    <text evidence="9">The sequence shown here is derived from an EMBL/GenBank/DDBJ whole genome shotgun (WGS) entry which is preliminary data.</text>
</comment>
<evidence type="ECO:0000313" key="10">
    <source>
        <dbReference type="Proteomes" id="UP000553343"/>
    </source>
</evidence>
<accession>A0A850T2S4</accession>
<feature type="domain" description="Response regulatory" evidence="8">
    <location>
        <begin position="3"/>
        <end position="117"/>
    </location>
</feature>
<organism evidence="9 10">
    <name type="scientific">Desulfobacter latus</name>
    <dbReference type="NCBI Taxonomy" id="2292"/>
    <lineage>
        <taxon>Bacteria</taxon>
        <taxon>Pseudomonadati</taxon>
        <taxon>Thermodesulfobacteriota</taxon>
        <taxon>Desulfobacteria</taxon>
        <taxon>Desulfobacterales</taxon>
        <taxon>Desulfobacteraceae</taxon>
        <taxon>Desulfobacter</taxon>
    </lineage>
</organism>
<dbReference type="Proteomes" id="UP000553343">
    <property type="component" value="Unassembled WGS sequence"/>
</dbReference>
<dbReference type="InterPro" id="IPR025944">
    <property type="entry name" value="Sigma_54_int_dom_CS"/>
</dbReference>
<evidence type="ECO:0000256" key="2">
    <source>
        <dbReference type="ARBA" id="ARBA00022840"/>
    </source>
</evidence>
<dbReference type="InterPro" id="IPR027417">
    <property type="entry name" value="P-loop_NTPase"/>
</dbReference>
<keyword evidence="4" id="KW-0238">DNA-binding</keyword>
<dbReference type="PANTHER" id="PTHR32071:SF113">
    <property type="entry name" value="ALGINATE BIOSYNTHESIS TRANSCRIPTIONAL REGULATORY PROTEIN ALGB"/>
    <property type="match status" value="1"/>
</dbReference>
<dbReference type="Gene3D" id="3.40.50.300">
    <property type="entry name" value="P-loop containing nucleotide triphosphate hydrolases"/>
    <property type="match status" value="1"/>
</dbReference>
<dbReference type="InterPro" id="IPR011006">
    <property type="entry name" value="CheY-like_superfamily"/>
</dbReference>
<dbReference type="GO" id="GO:0005524">
    <property type="term" value="F:ATP binding"/>
    <property type="evidence" value="ECO:0007669"/>
    <property type="project" value="UniProtKB-KW"/>
</dbReference>
<dbReference type="RefSeq" id="WP_178368114.1">
    <property type="nucleotide sequence ID" value="NZ_JACADJ010000095.1"/>
</dbReference>
<evidence type="ECO:0000256" key="6">
    <source>
        <dbReference type="PROSITE-ProRule" id="PRU00169"/>
    </source>
</evidence>
<keyword evidence="6" id="KW-0597">Phosphoprotein</keyword>
<dbReference type="Gene3D" id="1.10.10.60">
    <property type="entry name" value="Homeodomain-like"/>
    <property type="match status" value="1"/>
</dbReference>
<dbReference type="SUPFAM" id="SSF52540">
    <property type="entry name" value="P-loop containing nucleoside triphosphate hydrolases"/>
    <property type="match status" value="1"/>
</dbReference>
<dbReference type="SMART" id="SM00448">
    <property type="entry name" value="REC"/>
    <property type="match status" value="1"/>
</dbReference>
<dbReference type="PROSITE" id="PS00676">
    <property type="entry name" value="SIGMA54_INTERACT_2"/>
    <property type="match status" value="1"/>
</dbReference>
<keyword evidence="10" id="KW-1185">Reference proteome</keyword>
<sequence length="470" mass="52916">MKNILIIDDEDFIRDIIASRIEEMGHSSYESDTLEQGLELINQHSFDLIFLDVNLPDGNGLEALSKIRQMPEAPIVIIITAFSNAEGAKLAINNGAWDYIEKPIYKDKLMLQIKRALEYKKQTQMRERTVVLSTAGIVGKSTALTDCLDQIAYIASSPVNVLIQGESGTGKELMARMIHDNSSSGTGEYVVVDCASLPEKLIESTLFGYKKGAFTSADKSSEGLIAMAHGGTLFLDEIGELPLSAQKSFLRVLQEKKYRPVGSAKELSSCFRLISATNRNLKQMVDDKTFRADLYHRLKTFVINVPALRFRNGDIKVLAQHYLDKLCTEHQLPPKALLPETITMLENYDWPGNIRELINVIESAILTGPGLELIYPMQLPDMIRISFLEKGFDVKTPATQSHLNPTPLDPGIPVPVFKEYRYKAINEIEHDYFQALLSRCDWDLETAAKQSGLSKNRIYFYIRKFQLKSK</sequence>
<dbReference type="SMART" id="SM00382">
    <property type="entry name" value="AAA"/>
    <property type="match status" value="1"/>
</dbReference>
<dbReference type="PROSITE" id="PS50110">
    <property type="entry name" value="RESPONSE_REGULATORY"/>
    <property type="match status" value="1"/>
</dbReference>
<name>A0A850T2S4_9BACT</name>
<dbReference type="InterPro" id="IPR001789">
    <property type="entry name" value="Sig_transdc_resp-reg_receiver"/>
</dbReference>
<evidence type="ECO:0000256" key="5">
    <source>
        <dbReference type="ARBA" id="ARBA00023163"/>
    </source>
</evidence>
<dbReference type="Pfam" id="PF00072">
    <property type="entry name" value="Response_reg"/>
    <property type="match status" value="1"/>
</dbReference>
<dbReference type="InterPro" id="IPR002078">
    <property type="entry name" value="Sigma_54_int"/>
</dbReference>
<reference evidence="9 10" key="1">
    <citation type="submission" date="2020-06" db="EMBL/GenBank/DDBJ databases">
        <title>High-quality draft genome of sulfate reducer Desulfobacter latus type strain AcrS2 isolated from marine sediment.</title>
        <authorList>
            <person name="Hoppe M."/>
            <person name="Larsen C.K."/>
            <person name="Marshall I.P.G."/>
            <person name="Schramm A."/>
            <person name="Marietou A.G."/>
        </authorList>
    </citation>
    <scope>NUCLEOTIDE SEQUENCE [LARGE SCALE GENOMIC DNA]</scope>
    <source>
        <strain evidence="9 10">AcRS2</strain>
    </source>
</reference>
<feature type="modified residue" description="4-aspartylphosphate" evidence="6">
    <location>
        <position position="52"/>
    </location>
</feature>
<keyword evidence="5" id="KW-0804">Transcription</keyword>
<dbReference type="Pfam" id="PF00158">
    <property type="entry name" value="Sigma54_activat"/>
    <property type="match status" value="1"/>
</dbReference>
<dbReference type="InterPro" id="IPR003593">
    <property type="entry name" value="AAA+_ATPase"/>
</dbReference>
<dbReference type="PROSITE" id="PS00675">
    <property type="entry name" value="SIGMA54_INTERACT_1"/>
    <property type="match status" value="1"/>
</dbReference>
<dbReference type="GO" id="GO:0003677">
    <property type="term" value="F:DNA binding"/>
    <property type="evidence" value="ECO:0007669"/>
    <property type="project" value="UniProtKB-KW"/>
</dbReference>
<evidence type="ECO:0000259" key="8">
    <source>
        <dbReference type="PROSITE" id="PS50110"/>
    </source>
</evidence>
<feature type="domain" description="Sigma-54 factor interaction" evidence="7">
    <location>
        <begin position="137"/>
        <end position="366"/>
    </location>
</feature>
<dbReference type="InterPro" id="IPR025662">
    <property type="entry name" value="Sigma_54_int_dom_ATP-bd_1"/>
</dbReference>
<dbReference type="Gene3D" id="3.40.50.2300">
    <property type="match status" value="1"/>
</dbReference>
<protein>
    <submittedName>
        <fullName evidence="9">Sigma-54-dependent Fis family transcriptional regulator</fullName>
    </submittedName>
</protein>
<dbReference type="FunFam" id="3.40.50.300:FF:000006">
    <property type="entry name" value="DNA-binding transcriptional regulator NtrC"/>
    <property type="match status" value="1"/>
</dbReference>
<dbReference type="SUPFAM" id="SSF52172">
    <property type="entry name" value="CheY-like"/>
    <property type="match status" value="1"/>
</dbReference>
<dbReference type="Gene3D" id="1.10.8.60">
    <property type="match status" value="1"/>
</dbReference>
<dbReference type="PANTHER" id="PTHR32071">
    <property type="entry name" value="TRANSCRIPTIONAL REGULATORY PROTEIN"/>
    <property type="match status" value="1"/>
</dbReference>
<keyword evidence="2" id="KW-0067">ATP-binding</keyword>
<dbReference type="Pfam" id="PF25601">
    <property type="entry name" value="AAA_lid_14"/>
    <property type="match status" value="1"/>
</dbReference>
<evidence type="ECO:0000259" key="7">
    <source>
        <dbReference type="PROSITE" id="PS50045"/>
    </source>
</evidence>